<reference evidence="6 7" key="1">
    <citation type="submission" date="2017-04" db="EMBL/GenBank/DDBJ databases">
        <authorList>
            <person name="Afonso C.L."/>
            <person name="Miller P.J."/>
            <person name="Scott M.A."/>
            <person name="Spackman E."/>
            <person name="Goraichik I."/>
            <person name="Dimitrov K.M."/>
            <person name="Suarez D.L."/>
            <person name="Swayne D.E."/>
        </authorList>
    </citation>
    <scope>NUCLEOTIDE SEQUENCE [LARGE SCALE GENOMIC DNA]</scope>
    <source>
        <strain evidence="6 7">VK13</strain>
    </source>
</reference>
<dbReference type="SUPFAM" id="SSF52425">
    <property type="entry name" value="Cryptochrome/photolyase, N-terminal domain"/>
    <property type="match status" value="1"/>
</dbReference>
<dbReference type="GO" id="GO:0005737">
    <property type="term" value="C:cytoplasm"/>
    <property type="evidence" value="ECO:0007669"/>
    <property type="project" value="TreeGrafter"/>
</dbReference>
<evidence type="ECO:0000259" key="5">
    <source>
        <dbReference type="Pfam" id="PF03441"/>
    </source>
</evidence>
<dbReference type="Gene3D" id="1.25.40.80">
    <property type="match status" value="1"/>
</dbReference>
<evidence type="ECO:0000313" key="7">
    <source>
        <dbReference type="Proteomes" id="UP000192708"/>
    </source>
</evidence>
<dbReference type="GO" id="GO:0003904">
    <property type="term" value="F:deoxyribodipyrimidine photo-lyase activity"/>
    <property type="evidence" value="ECO:0007669"/>
    <property type="project" value="TreeGrafter"/>
</dbReference>
<dbReference type="InterPro" id="IPR005101">
    <property type="entry name" value="Cryptochr/Photolyase_FAD-bd"/>
</dbReference>
<dbReference type="STRING" id="1938817.SAMN06296008_101359"/>
<dbReference type="GO" id="GO:0003677">
    <property type="term" value="F:DNA binding"/>
    <property type="evidence" value="ECO:0007669"/>
    <property type="project" value="TreeGrafter"/>
</dbReference>
<organism evidence="6 7">
    <name type="scientific">Polynucleobacter kasalickyi</name>
    <dbReference type="NCBI Taxonomy" id="1938817"/>
    <lineage>
        <taxon>Bacteria</taxon>
        <taxon>Pseudomonadati</taxon>
        <taxon>Pseudomonadota</taxon>
        <taxon>Betaproteobacteria</taxon>
        <taxon>Burkholderiales</taxon>
        <taxon>Burkholderiaceae</taxon>
        <taxon>Polynucleobacter</taxon>
    </lineage>
</organism>
<evidence type="ECO:0000256" key="2">
    <source>
        <dbReference type="ARBA" id="ARBA00022630"/>
    </source>
</evidence>
<name>A0A1W1Y4I0_9BURK</name>
<dbReference type="SUPFAM" id="SSF48173">
    <property type="entry name" value="Cryptochrome/photolyase FAD-binding domain"/>
    <property type="match status" value="1"/>
</dbReference>
<dbReference type="AlphaFoldDB" id="A0A1W1Y4I0"/>
<keyword evidence="2 4" id="KW-0285">Flavoprotein</keyword>
<keyword evidence="7" id="KW-1185">Reference proteome</keyword>
<keyword evidence="3 4" id="KW-0274">FAD</keyword>
<dbReference type="InterPro" id="IPR002081">
    <property type="entry name" value="Cryptochrome/DNA_photolyase_1"/>
</dbReference>
<protein>
    <submittedName>
        <fullName evidence="6">Deoxyribodipyrimidine photo-lyase</fullName>
    </submittedName>
</protein>
<dbReference type="EMBL" id="FWXJ01000001">
    <property type="protein sequence ID" value="SMC31065.1"/>
    <property type="molecule type" value="Genomic_DNA"/>
</dbReference>
<dbReference type="Gene3D" id="1.10.579.10">
    <property type="entry name" value="DNA Cyclobutane Dipyrimidine Photolyase, subunit A, domain 3"/>
    <property type="match status" value="1"/>
</dbReference>
<dbReference type="GO" id="GO:0071949">
    <property type="term" value="F:FAD binding"/>
    <property type="evidence" value="ECO:0007669"/>
    <property type="project" value="TreeGrafter"/>
</dbReference>
<feature type="domain" description="Cryptochrome/DNA photolyase FAD-binding" evidence="5">
    <location>
        <begin position="64"/>
        <end position="188"/>
    </location>
</feature>
<dbReference type="PANTHER" id="PTHR11455">
    <property type="entry name" value="CRYPTOCHROME"/>
    <property type="match status" value="1"/>
</dbReference>
<sequence>MPDTKSFERILGKVNIQEYETSRNFLNGAVTYLSPYITHGYESMPNLVFQFKKQGLTPQHKLYAEFGWREYYYHVWSHLGNGIFQDIRPALPEVTYQAALPKDILQAKTGLAPIDLAISTLYETGYLHNHARMWLASYLIHFRKIHWRTCADWMYGYLLDGDLASNHLSWQWVGSTFSSKPYLFNAENITKYAPVEWHCTNSILDQSYEALDAIARSNEILDNSFVLKQLARNNTWNETQTQIPPLLSLPPEALLKKYQVVADLKLFDMSKSNNFKLVHPWNLKGTRDQKVQLGILHTPFFQEFPWSEQRWEFVLNRLSQLCDVIVLGDLQKILIPYLKAHKSIRIDVQHTYNPHYADLLLEISKTNDTLMQPMDRFLANPDQFCPSFTKFWQLVVKKEKFPKH</sequence>
<dbReference type="Pfam" id="PF03441">
    <property type="entry name" value="FAD_binding_7"/>
    <property type="match status" value="1"/>
</dbReference>
<evidence type="ECO:0000256" key="3">
    <source>
        <dbReference type="ARBA" id="ARBA00022827"/>
    </source>
</evidence>
<dbReference type="InterPro" id="IPR036134">
    <property type="entry name" value="Crypto/Photolyase_FAD-like_sf"/>
</dbReference>
<keyword evidence="6" id="KW-0456">Lyase</keyword>
<dbReference type="GO" id="GO:0043153">
    <property type="term" value="P:entrainment of circadian clock by photoperiod"/>
    <property type="evidence" value="ECO:0007669"/>
    <property type="project" value="TreeGrafter"/>
</dbReference>
<feature type="binding site" evidence="4">
    <location>
        <begin position="65"/>
        <end position="72"/>
    </location>
    <ligand>
        <name>FAD</name>
        <dbReference type="ChEBI" id="CHEBI:57692"/>
    </ligand>
</feature>
<dbReference type="GO" id="GO:0032922">
    <property type="term" value="P:circadian regulation of gene expression"/>
    <property type="evidence" value="ECO:0007669"/>
    <property type="project" value="TreeGrafter"/>
</dbReference>
<feature type="binding site" evidence="4">
    <location>
        <position position="19"/>
    </location>
    <ligand>
        <name>FAD</name>
        <dbReference type="ChEBI" id="CHEBI:57692"/>
    </ligand>
</feature>
<accession>A0A1W1Y4I0</accession>
<dbReference type="InterPro" id="IPR036155">
    <property type="entry name" value="Crypto/Photolyase_N_sf"/>
</dbReference>
<feature type="binding site" evidence="4">
    <location>
        <begin position="160"/>
        <end position="162"/>
    </location>
    <ligand>
        <name>FAD</name>
        <dbReference type="ChEBI" id="CHEBI:57692"/>
    </ligand>
</feature>
<evidence type="ECO:0000313" key="6">
    <source>
        <dbReference type="EMBL" id="SMC31065.1"/>
    </source>
</evidence>
<gene>
    <name evidence="6" type="ORF">SAMN06296008_101359</name>
</gene>
<dbReference type="Proteomes" id="UP000192708">
    <property type="component" value="Unassembled WGS sequence"/>
</dbReference>
<evidence type="ECO:0000256" key="4">
    <source>
        <dbReference type="PIRSR" id="PIRSR602081-1"/>
    </source>
</evidence>
<comment type="cofactor">
    <cofactor evidence="1">
        <name>(6R)-5,10-methylene-5,6,7,8-tetrahydrofolate</name>
        <dbReference type="ChEBI" id="CHEBI:15636"/>
    </cofactor>
</comment>
<dbReference type="PANTHER" id="PTHR11455:SF18">
    <property type="entry name" value="SI:CH1073-390K14.1"/>
    <property type="match status" value="1"/>
</dbReference>
<comment type="cofactor">
    <cofactor evidence="4">
        <name>FAD</name>
        <dbReference type="ChEBI" id="CHEBI:57692"/>
    </cofactor>
    <text evidence="4">Binds 1 FAD per subunit.</text>
</comment>
<proteinExistence type="predicted"/>
<evidence type="ECO:0000256" key="1">
    <source>
        <dbReference type="ARBA" id="ARBA00001932"/>
    </source>
</evidence>